<evidence type="ECO:0000256" key="1">
    <source>
        <dbReference type="PROSITE-ProRule" id="PRU00175"/>
    </source>
</evidence>
<dbReference type="InterPro" id="IPR013083">
    <property type="entry name" value="Znf_RING/FYVE/PHD"/>
</dbReference>
<accession>A0A9W6AY60</accession>
<evidence type="ECO:0000259" key="4">
    <source>
        <dbReference type="PROSITE" id="PS50089"/>
    </source>
</evidence>
<evidence type="ECO:0000313" key="5">
    <source>
        <dbReference type="EMBL" id="GLA88849.1"/>
    </source>
</evidence>
<protein>
    <recommendedName>
        <fullName evidence="4">RING-type domain-containing protein</fullName>
    </recommendedName>
</protein>
<evidence type="ECO:0000256" key="2">
    <source>
        <dbReference type="SAM" id="MobiDB-lite"/>
    </source>
</evidence>
<dbReference type="PANTHER" id="PTHR45676:SF61">
    <property type="entry name" value="RING-TYPE DOMAIN-CONTAINING PROTEIN"/>
    <property type="match status" value="1"/>
</dbReference>
<dbReference type="SMART" id="SM00184">
    <property type="entry name" value="RING"/>
    <property type="match status" value="1"/>
</dbReference>
<dbReference type="SUPFAM" id="SSF57850">
    <property type="entry name" value="RING/U-box"/>
    <property type="match status" value="1"/>
</dbReference>
<evidence type="ECO:0000256" key="3">
    <source>
        <dbReference type="SAM" id="Phobius"/>
    </source>
</evidence>
<feature type="region of interest" description="Disordered" evidence="2">
    <location>
        <begin position="359"/>
        <end position="385"/>
    </location>
</feature>
<dbReference type="CDD" id="cd16454">
    <property type="entry name" value="RING-H2_PA-TM-RING"/>
    <property type="match status" value="1"/>
</dbReference>
<dbReference type="Gene3D" id="3.30.40.10">
    <property type="entry name" value="Zinc/RING finger domain, C3HC4 (zinc finger)"/>
    <property type="match status" value="1"/>
</dbReference>
<dbReference type="GO" id="GO:0016567">
    <property type="term" value="P:protein ubiquitination"/>
    <property type="evidence" value="ECO:0007669"/>
    <property type="project" value="TreeGrafter"/>
</dbReference>
<feature type="domain" description="RING-type" evidence="4">
    <location>
        <begin position="435"/>
        <end position="478"/>
    </location>
</feature>
<feature type="transmembrane region" description="Helical" evidence="3">
    <location>
        <begin position="284"/>
        <end position="309"/>
    </location>
</feature>
<dbReference type="EMBL" id="BRPE01000014">
    <property type="protein sequence ID" value="GLA88849.1"/>
    <property type="molecule type" value="Genomic_DNA"/>
</dbReference>
<evidence type="ECO:0000313" key="6">
    <source>
        <dbReference type="Proteomes" id="UP001144157"/>
    </source>
</evidence>
<dbReference type="Proteomes" id="UP001144157">
    <property type="component" value="Unassembled WGS sequence"/>
</dbReference>
<organism evidence="5 6">
    <name type="scientific">Aspergillus tubingensis</name>
    <dbReference type="NCBI Taxonomy" id="5068"/>
    <lineage>
        <taxon>Eukaryota</taxon>
        <taxon>Fungi</taxon>
        <taxon>Dikarya</taxon>
        <taxon>Ascomycota</taxon>
        <taxon>Pezizomycotina</taxon>
        <taxon>Eurotiomycetes</taxon>
        <taxon>Eurotiomycetidae</taxon>
        <taxon>Eurotiales</taxon>
        <taxon>Aspergillaceae</taxon>
        <taxon>Aspergillus</taxon>
        <taxon>Aspergillus subgen. Circumdati</taxon>
    </lineage>
</organism>
<keyword evidence="1" id="KW-0863">Zinc-finger</keyword>
<dbReference type="PANTHER" id="PTHR45676">
    <property type="entry name" value="RING-H2 FINGER PROTEIN ATL51-RELATED"/>
    <property type="match status" value="1"/>
</dbReference>
<dbReference type="AlphaFoldDB" id="A0A9W6AY60"/>
<dbReference type="GO" id="GO:0008270">
    <property type="term" value="F:zinc ion binding"/>
    <property type="evidence" value="ECO:0007669"/>
    <property type="project" value="UniProtKB-KW"/>
</dbReference>
<dbReference type="InterPro" id="IPR001841">
    <property type="entry name" value="Znf_RING"/>
</dbReference>
<sequence length="499" mass="54946">MTLKSNPARFIPQTSHSLQTAYRRPKMARTSKFDLRRASSEAVPQQTADFSAWSWPWYRWPPQLSATGSRMDLTSAKSLTTVATLFADPSNTTIALNESAIFSLKLDGTVQTLSKQKAPDKGSIQGLLFVPSLGTQDPCNNATEPYIPANVTRLQGVTPFDGRVIGLAPWISDECSRAFLDVSQGTVPDALLFFLPSNDDTKPPSANDPAWQLGGSTNWQSQSNFPVYGIPGAAGATLMEQLSRDGSVPNPDDPDNLTPLSSSGTSRLFAVIDIDSGGKKMPSIWGFILAILGTVLVLTIILLLFYQLVHRRHQRELQRRLEAGEADLEQLAQLHIKVPPEFLETMPIYIYMGGGDDDESINENSTPGHLPRITEHAAEDKDPKTPTVAIRETDDEAEKAIDGESIRRPSQATIAGQPDAYVQHKNRLSRQQTTCAICLDDFERDLSAVRELPCGHIYHPPCIDTSLTQSSSLCPLCKKSVLPSSWFRFPPEDPWLQPH</sequence>
<keyword evidence="1" id="KW-0862">Zinc</keyword>
<dbReference type="PROSITE" id="PS50089">
    <property type="entry name" value="ZF_RING_2"/>
    <property type="match status" value="1"/>
</dbReference>
<keyword evidence="3" id="KW-1133">Transmembrane helix</keyword>
<keyword evidence="3" id="KW-0472">Membrane</keyword>
<proteinExistence type="predicted"/>
<gene>
    <name evidence="5" type="ORF">AtubIFM56815_003313</name>
</gene>
<dbReference type="Pfam" id="PF13639">
    <property type="entry name" value="zf-RING_2"/>
    <property type="match status" value="1"/>
</dbReference>
<keyword evidence="1" id="KW-0479">Metal-binding</keyword>
<reference evidence="5" key="1">
    <citation type="submission" date="2022-07" db="EMBL/GenBank/DDBJ databases">
        <title>Taxonomy of Aspergillus series Nigri: significant species reduction supported by multi-species coalescent approaches.</title>
        <authorList>
            <person name="Bian C."/>
            <person name="Kusuya Y."/>
            <person name="Sklenar F."/>
            <person name="D'hooge E."/>
            <person name="Yaguchi T."/>
            <person name="Takahashi H."/>
            <person name="Hubka V."/>
        </authorList>
    </citation>
    <scope>NUCLEOTIDE SEQUENCE</scope>
    <source>
        <strain evidence="5">IFM 56815</strain>
    </source>
</reference>
<comment type="caution">
    <text evidence="5">The sequence shown here is derived from an EMBL/GenBank/DDBJ whole genome shotgun (WGS) entry which is preliminary data.</text>
</comment>
<feature type="compositionally biased region" description="Basic and acidic residues" evidence="2">
    <location>
        <begin position="372"/>
        <end position="384"/>
    </location>
</feature>
<name>A0A9W6AY60_ASPTU</name>
<keyword evidence="3" id="KW-0812">Transmembrane</keyword>